<dbReference type="InterPro" id="IPR004518">
    <property type="entry name" value="MazG-like_dom"/>
</dbReference>
<dbReference type="GO" id="GO:0006950">
    <property type="term" value="P:response to stress"/>
    <property type="evidence" value="ECO:0007669"/>
    <property type="project" value="UniProtKB-ARBA"/>
</dbReference>
<dbReference type="GO" id="GO:0047429">
    <property type="term" value="F:nucleoside triphosphate diphosphatase activity"/>
    <property type="evidence" value="ECO:0007669"/>
    <property type="project" value="InterPro"/>
</dbReference>
<dbReference type="FunFam" id="3.40.1010.10:FF:000008">
    <property type="entry name" value="Similar to nucleoside triphosphate pyrophosphohydrolase, MazG"/>
    <property type="match status" value="1"/>
</dbReference>
<evidence type="ECO:0000313" key="3">
    <source>
        <dbReference type="EMBL" id="PQD93959.1"/>
    </source>
</evidence>
<dbReference type="NCBIfam" id="NF007113">
    <property type="entry name" value="PRK09562.1"/>
    <property type="match status" value="1"/>
</dbReference>
<dbReference type="GO" id="GO:0046052">
    <property type="term" value="P:UTP catabolic process"/>
    <property type="evidence" value="ECO:0007669"/>
    <property type="project" value="TreeGrafter"/>
</dbReference>
<dbReference type="GO" id="GO:0046047">
    <property type="term" value="P:TTP catabolic process"/>
    <property type="evidence" value="ECO:0007669"/>
    <property type="project" value="TreeGrafter"/>
</dbReference>
<dbReference type="CDD" id="cd11528">
    <property type="entry name" value="NTP-PPase_MazG_Nterm"/>
    <property type="match status" value="1"/>
</dbReference>
<dbReference type="InterPro" id="IPR024180">
    <property type="entry name" value="Tetrapyrrole_Mease/MazG_pred"/>
</dbReference>
<dbReference type="InterPro" id="IPR011551">
    <property type="entry name" value="NTP_PyrPHydrolase_MazG"/>
</dbReference>
<dbReference type="PANTHER" id="PTHR30522">
    <property type="entry name" value="NUCLEOSIDE TRIPHOSPHATE PYROPHOSPHOHYDROLASE"/>
    <property type="match status" value="1"/>
</dbReference>
<organism evidence="3 4">
    <name type="scientific">Pradoshia eiseniae</name>
    <dbReference type="NCBI Taxonomy" id="2064768"/>
    <lineage>
        <taxon>Bacteria</taxon>
        <taxon>Bacillati</taxon>
        <taxon>Bacillota</taxon>
        <taxon>Bacilli</taxon>
        <taxon>Bacillales</taxon>
        <taxon>Bacillaceae</taxon>
        <taxon>Pradoshia</taxon>
    </lineage>
</organism>
<dbReference type="OrthoDB" id="9808939at2"/>
<dbReference type="EMBL" id="PKOZ01000017">
    <property type="protein sequence ID" value="PQD93959.1"/>
    <property type="molecule type" value="Genomic_DNA"/>
</dbReference>
<sequence length="487" mass="55773">MSHHITIIGLGAGELEQLPLGIYRLLQNTSLLYARTIEHPVLKELSDEGLSVMSFDHIYEKHDRFEDVYEEIADTLFQKALSEDIVYGVPGHPLIAEKTVQLLLEQGSERGVDVIIKGGQSFLDPMFTAIKVDPVEGFQFLDGTSISVVDLNTRQHIIISQVYDAFIASEVKLTLMERYPDDHQVCLVTGAGMSSEQVKWIPLYELDREMELSNLTSVYVSPLTDSELQYKEFWKLREIIDRLRAPDGCPWDRAQTHSSLKKYLIEEAYELLNAIDQDDIDNIIEELGDVLLQVMLHAKIGEDDGYFSIDDVIESISEKMVRRHPHVFGDAFAESPEDVEKTWQQVKKAEKGEAQSLLKDLNESLPKLMQAEEVQKRAAKVGFDWDDVEPAWDKVLEEMEEFRAELNKPNRDGAKMSDEFGDVLFACVNVARLAKIDAELALHGTINKFRNRFEFVERCVRESEKGWKDYTLEELDHFWDQAKKQGL</sequence>
<evidence type="ECO:0000259" key="1">
    <source>
        <dbReference type="Pfam" id="PF00590"/>
    </source>
</evidence>
<dbReference type="PANTHER" id="PTHR30522:SF0">
    <property type="entry name" value="NUCLEOSIDE TRIPHOSPHATE PYROPHOSPHOHYDROLASE"/>
    <property type="match status" value="1"/>
</dbReference>
<keyword evidence="3" id="KW-0378">Hydrolase</keyword>
<dbReference type="Pfam" id="PF00590">
    <property type="entry name" value="TP_methylase"/>
    <property type="match status" value="1"/>
</dbReference>
<evidence type="ECO:0000259" key="2">
    <source>
        <dbReference type="Pfam" id="PF03819"/>
    </source>
</evidence>
<dbReference type="GO" id="GO:0006203">
    <property type="term" value="P:dGTP catabolic process"/>
    <property type="evidence" value="ECO:0007669"/>
    <property type="project" value="TreeGrafter"/>
</dbReference>
<dbReference type="PIRSF" id="PIRSF002845">
    <property type="entry name" value="Ttrprl_mtas_MazG"/>
    <property type="match status" value="1"/>
</dbReference>
<dbReference type="Gene3D" id="3.40.1010.10">
    <property type="entry name" value="Cobalt-precorrin-4 Transmethylase, Domain 1"/>
    <property type="match status" value="1"/>
</dbReference>
<dbReference type="InterPro" id="IPR035996">
    <property type="entry name" value="4pyrrol_Methylase_sf"/>
</dbReference>
<dbReference type="InterPro" id="IPR048011">
    <property type="entry name" value="NTP-PPase_MazG-like_C"/>
</dbReference>
<accession>A0A2S7MW11</accession>
<dbReference type="CDD" id="cd11723">
    <property type="entry name" value="YabN_N_like"/>
    <property type="match status" value="1"/>
</dbReference>
<name>A0A2S7MW11_9BACI</name>
<evidence type="ECO:0000313" key="4">
    <source>
        <dbReference type="Proteomes" id="UP000239663"/>
    </source>
</evidence>
<dbReference type="FunFam" id="1.10.287.1080:FF:000003">
    <property type="entry name" value="Nucleoside triphosphate pyrophosphohydrolase"/>
    <property type="match status" value="1"/>
</dbReference>
<gene>
    <name evidence="3" type="ORF">CYL18_17025</name>
</gene>
<dbReference type="Proteomes" id="UP000239663">
    <property type="component" value="Unassembled WGS sequence"/>
</dbReference>
<dbReference type="SUPFAM" id="SSF53790">
    <property type="entry name" value="Tetrapyrrole methylase"/>
    <property type="match status" value="1"/>
</dbReference>
<dbReference type="CDD" id="cd11529">
    <property type="entry name" value="NTP-PPase_MazG_Cterm"/>
    <property type="match status" value="1"/>
</dbReference>
<dbReference type="Pfam" id="PF03819">
    <property type="entry name" value="MazG"/>
    <property type="match status" value="2"/>
</dbReference>
<dbReference type="InterPro" id="IPR035013">
    <property type="entry name" value="YabN_N"/>
</dbReference>
<proteinExistence type="predicted"/>
<dbReference type="GO" id="GO:0008168">
    <property type="term" value="F:methyltransferase activity"/>
    <property type="evidence" value="ECO:0007669"/>
    <property type="project" value="InterPro"/>
</dbReference>
<feature type="domain" description="Tetrapyrrole methylase" evidence="1">
    <location>
        <begin position="5"/>
        <end position="206"/>
    </location>
</feature>
<dbReference type="GO" id="GO:0046076">
    <property type="term" value="P:dTTP catabolic process"/>
    <property type="evidence" value="ECO:0007669"/>
    <property type="project" value="TreeGrafter"/>
</dbReference>
<reference evidence="3 4" key="1">
    <citation type="submission" date="2017-12" db="EMBL/GenBank/DDBJ databases">
        <title>Taxonomic description and draft genome of Pradoshia cofamensis Gen. nov., sp. nov., a thermotolerant bacillale isolated from anterior gut of earthworm Eisenia fetida.</title>
        <authorList>
            <person name="Saha T."/>
            <person name="Chakraborty R."/>
        </authorList>
    </citation>
    <scope>NUCLEOTIDE SEQUENCE [LARGE SCALE GENOMIC DNA]</scope>
    <source>
        <strain evidence="3 4">EAG3</strain>
    </source>
</reference>
<dbReference type="Gene3D" id="1.10.287.1080">
    <property type="entry name" value="MazG-like"/>
    <property type="match status" value="2"/>
</dbReference>
<dbReference type="NCBIfam" id="TIGR00444">
    <property type="entry name" value="mazG"/>
    <property type="match status" value="1"/>
</dbReference>
<dbReference type="AlphaFoldDB" id="A0A2S7MW11"/>
<dbReference type="InterPro" id="IPR014777">
    <property type="entry name" value="4pyrrole_Mease_sub1"/>
</dbReference>
<protein>
    <submittedName>
        <fullName evidence="3">Nucleoside triphosphate pyrophosphohydrolase</fullName>
    </submittedName>
</protein>
<dbReference type="InterPro" id="IPR048015">
    <property type="entry name" value="NTP-PPase_MazG-like_N"/>
</dbReference>
<dbReference type="SUPFAM" id="SSF101386">
    <property type="entry name" value="all-alpha NTP pyrophosphatases"/>
    <property type="match status" value="2"/>
</dbReference>
<dbReference type="GO" id="GO:0046081">
    <property type="term" value="P:dUTP catabolic process"/>
    <property type="evidence" value="ECO:0007669"/>
    <property type="project" value="TreeGrafter"/>
</dbReference>
<comment type="caution">
    <text evidence="3">The sequence shown here is derived from an EMBL/GenBank/DDBJ whole genome shotgun (WGS) entry which is preliminary data.</text>
</comment>
<dbReference type="RefSeq" id="WP_104850697.1">
    <property type="nucleotide sequence ID" value="NZ_PKOZ01000017.1"/>
</dbReference>
<dbReference type="InterPro" id="IPR000878">
    <property type="entry name" value="4pyrrol_Mease"/>
</dbReference>
<keyword evidence="4" id="KW-1185">Reference proteome</keyword>
<dbReference type="GO" id="GO:0046061">
    <property type="term" value="P:dATP catabolic process"/>
    <property type="evidence" value="ECO:0007669"/>
    <property type="project" value="TreeGrafter"/>
</dbReference>
<feature type="domain" description="NTP pyrophosphohydrolase MazG-like" evidence="2">
    <location>
        <begin position="395"/>
        <end position="452"/>
    </location>
</feature>
<dbReference type="FunFam" id="1.10.287.1080:FF:000001">
    <property type="entry name" value="Nucleoside triphosphate pyrophosphohydrolase"/>
    <property type="match status" value="1"/>
</dbReference>
<feature type="domain" description="NTP pyrophosphohydrolase MazG-like" evidence="2">
    <location>
        <begin position="255"/>
        <end position="328"/>
    </location>
</feature>